<organism evidence="5 6">
    <name type="scientific">Sinorhizobium kostiense</name>
    <dbReference type="NCBI Taxonomy" id="76747"/>
    <lineage>
        <taxon>Bacteria</taxon>
        <taxon>Pseudomonadati</taxon>
        <taxon>Pseudomonadota</taxon>
        <taxon>Alphaproteobacteria</taxon>
        <taxon>Hyphomicrobiales</taxon>
        <taxon>Rhizobiaceae</taxon>
        <taxon>Sinorhizobium/Ensifer group</taxon>
        <taxon>Sinorhizobium</taxon>
    </lineage>
</organism>
<dbReference type="EC" id="2.1.1.-" evidence="4"/>
<protein>
    <recommendedName>
        <fullName evidence="4">Methyltransferase</fullName>
        <ecNumber evidence="4">2.1.1.-</ecNumber>
    </recommendedName>
</protein>
<reference evidence="5 6" key="1">
    <citation type="submission" date="2021-03" db="EMBL/GenBank/DDBJ databases">
        <title>Genomic Encyclopedia of Type Strains, Phase IV (KMG-IV): sequencing the most valuable type-strain genomes for metagenomic binning, comparative biology and taxonomic classification.</title>
        <authorList>
            <person name="Goeker M."/>
        </authorList>
    </citation>
    <scope>NUCLEOTIDE SEQUENCE [LARGE SCALE GENOMIC DNA]</scope>
    <source>
        <strain evidence="5 6">DSM 13372</strain>
    </source>
</reference>
<evidence type="ECO:0000313" key="6">
    <source>
        <dbReference type="Proteomes" id="UP000730739"/>
    </source>
</evidence>
<dbReference type="GO" id="GO:0032259">
    <property type="term" value="P:methylation"/>
    <property type="evidence" value="ECO:0007669"/>
    <property type="project" value="UniProtKB-KW"/>
</dbReference>
<dbReference type="InterPro" id="IPR010426">
    <property type="entry name" value="MTTB_MeTrfase"/>
</dbReference>
<accession>A0ABS4QYC0</accession>
<dbReference type="Pfam" id="PF06253">
    <property type="entry name" value="MTTB"/>
    <property type="match status" value="1"/>
</dbReference>
<gene>
    <name evidence="5" type="ORF">J2Z31_001966</name>
</gene>
<comment type="similarity">
    <text evidence="1 4">Belongs to the trimethylamine methyltransferase family.</text>
</comment>
<evidence type="ECO:0000256" key="1">
    <source>
        <dbReference type="ARBA" id="ARBA00007137"/>
    </source>
</evidence>
<comment type="caution">
    <text evidence="5">The sequence shown here is derived from an EMBL/GenBank/DDBJ whole genome shotgun (WGS) entry which is preliminary data.</text>
</comment>
<dbReference type="GO" id="GO:0043834">
    <property type="term" value="F:trimethylamine methyltransferase activity"/>
    <property type="evidence" value="ECO:0007669"/>
    <property type="project" value="UniProtKB-EC"/>
</dbReference>
<dbReference type="InterPro" id="IPR038601">
    <property type="entry name" value="MttB-like_sf"/>
</dbReference>
<evidence type="ECO:0000313" key="5">
    <source>
        <dbReference type="EMBL" id="MBP2235474.1"/>
    </source>
</evidence>
<dbReference type="PIRSF" id="PIRSF037567">
    <property type="entry name" value="MTTB_MeTrfase"/>
    <property type="match status" value="1"/>
</dbReference>
<evidence type="ECO:0000256" key="3">
    <source>
        <dbReference type="ARBA" id="ARBA00022679"/>
    </source>
</evidence>
<evidence type="ECO:0000256" key="4">
    <source>
        <dbReference type="PIRNR" id="PIRNR037567"/>
    </source>
</evidence>
<sequence length="619" mass="67599">MEFLAGLRQLDCPVYAIEERDSELLLQAADRIGYRSLRHAELGGGAGEVLVAAGRLENDEACGRGEKAAQIFHNPGLSYFLNFSSVTSTFHVNTIISNNGRSVMAGAIEATGSTTRRLRSGRPQRRDGAARSLGVPYIVRNIPAYDILGEDSLVRIERTAERILAEVGIEFRDDPVALDHWRRAGAKIDGARVTFEPGMLQAIVRSAPAQFTQHARNPARSVEIGGRNVVFSPAYGSPFVMDLDQGRRYGTIEDFRNLIKLAQSSPWLHHSGGTICEPVDLPVNKRHLDMVYSHIKYSDRAFMGSITAEKRAEDSIEMARILFGADFVDRNCVILGNVNVNSPLVWDGTMTKSLRAYARANQAAVVVPFILGGAMGPVTNAGAIAQSYAETLAGCALTQLERKGAPVIFGNFLSSMSLRSGSPTFGTPEPAIGSMVVGQLARRLGLPLRCAGNFSNSKRPDAQAMQEGVMSMLSAVHCGANFILHSAGFVDGLLAMSYEKFVMDADFCGALHSYLAGVVVDDNTLAMDAFLEVGPGNHFLGCDHTMRNYQTAFWDSAVSDNEPFEKWAEQGETDMALRANRQWKKTLAEYEPPPLDVAIDEALTDYVSRRKSEMPDAWY</sequence>
<evidence type="ECO:0000256" key="2">
    <source>
        <dbReference type="ARBA" id="ARBA00022603"/>
    </source>
</evidence>
<keyword evidence="3 4" id="KW-0808">Transferase</keyword>
<keyword evidence="2 5" id="KW-0489">Methyltransferase</keyword>
<proteinExistence type="inferred from homology"/>
<dbReference type="Proteomes" id="UP000730739">
    <property type="component" value="Unassembled WGS sequence"/>
</dbReference>
<dbReference type="EMBL" id="JAGILA010000002">
    <property type="protein sequence ID" value="MBP2235474.1"/>
    <property type="molecule type" value="Genomic_DNA"/>
</dbReference>
<name>A0ABS4QYC0_9HYPH</name>
<dbReference type="Gene3D" id="3.20.20.480">
    <property type="entry name" value="Trimethylamine methyltransferase-like"/>
    <property type="match status" value="1"/>
</dbReference>
<keyword evidence="6" id="KW-1185">Reference proteome</keyword>